<dbReference type="Gene3D" id="1.10.390.10">
    <property type="entry name" value="Neutral Protease Domain 2"/>
    <property type="match status" value="1"/>
</dbReference>
<keyword evidence="7" id="KW-0645">Protease</keyword>
<dbReference type="EMBL" id="CP003697">
    <property type="protein sequence ID" value="AGF73246.1"/>
    <property type="molecule type" value="Genomic_DNA"/>
</dbReference>
<dbReference type="GO" id="GO:0043171">
    <property type="term" value="P:peptide catabolic process"/>
    <property type="evidence" value="ECO:0007669"/>
    <property type="project" value="TreeGrafter"/>
</dbReference>
<evidence type="ECO:0000256" key="2">
    <source>
        <dbReference type="ARBA" id="ARBA00001947"/>
    </source>
</evidence>
<dbReference type="STRING" id="1121362.A605_11230"/>
<dbReference type="eggNOG" id="COG0308">
    <property type="taxonomic scope" value="Bacteria"/>
</dbReference>
<evidence type="ECO:0000259" key="16">
    <source>
        <dbReference type="Pfam" id="PF17900"/>
    </source>
</evidence>
<keyword evidence="8" id="KW-0479">Metal-binding</keyword>
<feature type="domain" description="Aminopeptidase N-like N-terminal" evidence="16">
    <location>
        <begin position="21"/>
        <end position="195"/>
    </location>
</feature>
<dbReference type="Proteomes" id="UP000011723">
    <property type="component" value="Chromosome"/>
</dbReference>
<dbReference type="EC" id="3.4.11.2" evidence="4"/>
<reference evidence="17 18" key="1">
    <citation type="journal article" date="2012" name="Stand. Genomic Sci.">
        <title>Genome sequence of the halotolerant bacterium Corynebacterium halotolerans type strain YIM 70093(T) (= DSM 44683(T)).</title>
        <authorList>
            <person name="Ruckert C."/>
            <person name="Albersmeier A."/>
            <person name="Al-Dilaimi A."/>
            <person name="Niehaus K."/>
            <person name="Szczepanowski R."/>
            <person name="Kalinowski J."/>
        </authorList>
    </citation>
    <scope>NUCLEOTIDE SEQUENCE [LARGE SCALE GENOMIC DNA]</scope>
    <source>
        <strain evidence="17">YIM 70093</strain>
    </source>
</reference>
<organism evidence="17 18">
    <name type="scientific">Corynebacterium halotolerans YIM 70093 = DSM 44683</name>
    <dbReference type="NCBI Taxonomy" id="1121362"/>
    <lineage>
        <taxon>Bacteria</taxon>
        <taxon>Bacillati</taxon>
        <taxon>Actinomycetota</taxon>
        <taxon>Actinomycetes</taxon>
        <taxon>Mycobacteriales</taxon>
        <taxon>Corynebacteriaceae</taxon>
        <taxon>Corynebacterium</taxon>
    </lineage>
</organism>
<dbReference type="AlphaFoldDB" id="M1P987"/>
<evidence type="ECO:0000256" key="12">
    <source>
        <dbReference type="ARBA" id="ARBA00029811"/>
    </source>
</evidence>
<dbReference type="MEROPS" id="M01.012"/>
<dbReference type="InterPro" id="IPR027268">
    <property type="entry name" value="Peptidase_M4/M1_CTD_sf"/>
</dbReference>
<dbReference type="KEGG" id="chn:A605_11230"/>
<dbReference type="SUPFAM" id="SSF63737">
    <property type="entry name" value="Leukotriene A4 hydrolase N-terminal domain"/>
    <property type="match status" value="1"/>
</dbReference>
<dbReference type="GO" id="GO:0042277">
    <property type="term" value="F:peptide binding"/>
    <property type="evidence" value="ECO:0007669"/>
    <property type="project" value="TreeGrafter"/>
</dbReference>
<dbReference type="Gene3D" id="2.60.40.1730">
    <property type="entry name" value="tricorn interacting facor f3 domain"/>
    <property type="match status" value="1"/>
</dbReference>
<evidence type="ECO:0000256" key="1">
    <source>
        <dbReference type="ARBA" id="ARBA00000098"/>
    </source>
</evidence>
<feature type="domain" description="Peptidase M1 membrane alanine aminopeptidase" evidence="14">
    <location>
        <begin position="252"/>
        <end position="463"/>
    </location>
</feature>
<name>M1P987_9CORY</name>
<evidence type="ECO:0000259" key="14">
    <source>
        <dbReference type="Pfam" id="PF01433"/>
    </source>
</evidence>
<evidence type="ECO:0000256" key="5">
    <source>
        <dbReference type="ARBA" id="ARBA00015611"/>
    </source>
</evidence>
<evidence type="ECO:0000256" key="10">
    <source>
        <dbReference type="ARBA" id="ARBA00022833"/>
    </source>
</evidence>
<keyword evidence="6 17" id="KW-0031">Aminopeptidase</keyword>
<comment type="catalytic activity">
    <reaction evidence="1">
        <text>Release of an N-terminal amino acid, Xaa-|-Yaa- from a peptide, amide or arylamide. Xaa is preferably Ala, but may be most amino acids including Pro (slow action). When a terminal hydrophobic residue is followed by a prolyl residue, the two may be released as an intact Xaa-Pro dipeptide.</text>
        <dbReference type="EC" id="3.4.11.2"/>
    </reaction>
</comment>
<dbReference type="PRINTS" id="PR00756">
    <property type="entry name" value="ALADIPTASE"/>
</dbReference>
<keyword evidence="10" id="KW-0862">Zinc</keyword>
<dbReference type="HOGENOM" id="CLU_007335_1_1_11"/>
<evidence type="ECO:0000256" key="3">
    <source>
        <dbReference type="ARBA" id="ARBA00010136"/>
    </source>
</evidence>
<evidence type="ECO:0000256" key="7">
    <source>
        <dbReference type="ARBA" id="ARBA00022670"/>
    </source>
</evidence>
<dbReference type="GO" id="GO:0016020">
    <property type="term" value="C:membrane"/>
    <property type="evidence" value="ECO:0007669"/>
    <property type="project" value="TreeGrafter"/>
</dbReference>
<dbReference type="Pfam" id="PF11838">
    <property type="entry name" value="ERAP1_C"/>
    <property type="match status" value="1"/>
</dbReference>
<dbReference type="NCBIfam" id="TIGR02412">
    <property type="entry name" value="pepN_strep_liv"/>
    <property type="match status" value="1"/>
</dbReference>
<dbReference type="InterPro" id="IPR012778">
    <property type="entry name" value="Pept_M1_aminopeptidase"/>
</dbReference>
<evidence type="ECO:0000256" key="6">
    <source>
        <dbReference type="ARBA" id="ARBA00022438"/>
    </source>
</evidence>
<dbReference type="InterPro" id="IPR050344">
    <property type="entry name" value="Peptidase_M1_aminopeptidases"/>
</dbReference>
<dbReference type="GO" id="GO:0008270">
    <property type="term" value="F:zinc ion binding"/>
    <property type="evidence" value="ECO:0007669"/>
    <property type="project" value="InterPro"/>
</dbReference>
<dbReference type="InterPro" id="IPR014782">
    <property type="entry name" value="Peptidase_M1_dom"/>
</dbReference>
<dbReference type="SUPFAM" id="SSF55486">
    <property type="entry name" value="Metalloproteases ('zincins'), catalytic domain"/>
    <property type="match status" value="1"/>
</dbReference>
<dbReference type="GO" id="GO:0016285">
    <property type="term" value="F:alanyl aminopeptidase activity"/>
    <property type="evidence" value="ECO:0007669"/>
    <property type="project" value="UniProtKB-EC"/>
</dbReference>
<evidence type="ECO:0000256" key="4">
    <source>
        <dbReference type="ARBA" id="ARBA00012564"/>
    </source>
</evidence>
<dbReference type="FunFam" id="2.60.40.1730:FF:000010">
    <property type="entry name" value="Putative aminopeptidase N"/>
    <property type="match status" value="1"/>
</dbReference>
<dbReference type="RefSeq" id="WP_015401662.1">
    <property type="nucleotide sequence ID" value="NC_020302.1"/>
</dbReference>
<dbReference type="PANTHER" id="PTHR11533">
    <property type="entry name" value="PROTEASE M1 ZINC METALLOPROTEASE"/>
    <property type="match status" value="1"/>
</dbReference>
<dbReference type="InterPro" id="IPR042097">
    <property type="entry name" value="Aminopeptidase_N-like_N_sf"/>
</dbReference>
<dbReference type="GO" id="GO:0006508">
    <property type="term" value="P:proteolysis"/>
    <property type="evidence" value="ECO:0007669"/>
    <property type="project" value="UniProtKB-KW"/>
</dbReference>
<evidence type="ECO:0000256" key="11">
    <source>
        <dbReference type="ARBA" id="ARBA00023049"/>
    </source>
</evidence>
<dbReference type="PANTHER" id="PTHR11533:SF174">
    <property type="entry name" value="PUROMYCIN-SENSITIVE AMINOPEPTIDASE-RELATED"/>
    <property type="match status" value="1"/>
</dbReference>
<dbReference type="GO" id="GO:0005737">
    <property type="term" value="C:cytoplasm"/>
    <property type="evidence" value="ECO:0007669"/>
    <property type="project" value="TreeGrafter"/>
</dbReference>
<keyword evidence="18" id="KW-1185">Reference proteome</keyword>
<keyword evidence="11" id="KW-0482">Metalloprotease</keyword>
<dbReference type="InterPro" id="IPR024571">
    <property type="entry name" value="ERAP1-like_C_dom"/>
</dbReference>
<sequence>MTSTNLTRDEAAHRSRLLQVDHYDITLDLTGSETEFISTTVVNFTVREAGDTFIDLRARRVEEVLLDGRDIRPDALTLNAEGYDETHGIALKDLSVGRHSLRVEAVCPYSRTGEGLHRFVDPADGLTYLYSQFETADAKRVFTCFDQPDLKATYALTVHTPDDWKVISNAPQRTVRREGTATHLSRVDTPLSTYLIAVCAGPYHEVRDTWRGQLTHHPETPTDQPTELEVPLGLFCRQSIAKHLDSRRLFTETKQGFDFFHRNFGMAYPFGKYDQVFCPEYNMGAMENAGCVTIRDEYVFTSKATHYRYERRAETILHELAHMWFGDLVTMQWWDDLWLNESFATWSAAISQAEETQYGTAWVTFANVEKSWAYSQDQLPSTHPISADASDIETVEQNFDGITYAKGASVLKQLQAYVGRENFLAGVRRHFADHAWGNATFDDLLGALQTASGRDLSGWADQWLRTTGINRLTPAFTVEDGKYTSFTVEQSGAEPGAGELRTHRTAVGLYSLDPSDGGRVRRTHRVELDVDGASAGVDELVGVEAADLVLVNDDDLTYCLMGLDDASVAFVLENIDRIDSPMARTLCWSALWEMTRDGKLRARDFAALVARGAAHETELAVLERILGQAAAAVRSYADPAWAESEGNALLADAFLAGVRTGDEESSLVFAQALTRIPLTDAAADFLRSVLDDAAEHVTVDADLRWRALAALIAHGAVDEVDAAIAAERTRDRSATGGQAALRAAAAVNTDEAKKAVWDELIAGDLSNLDARHKMEGLVYPGSTPHLAPLAGPYFEVAEKLWENSSTEMALRTLAGLYPSWDISRAGLDRAAAFLERDLPAGLARVITEERSRVERALRNRRVDAGE</sequence>
<evidence type="ECO:0000256" key="9">
    <source>
        <dbReference type="ARBA" id="ARBA00022801"/>
    </source>
</evidence>
<comment type="cofactor">
    <cofactor evidence="2">
        <name>Zn(2+)</name>
        <dbReference type="ChEBI" id="CHEBI:29105"/>
    </cofactor>
</comment>
<dbReference type="CDD" id="cd09602">
    <property type="entry name" value="M1_APN"/>
    <property type="match status" value="1"/>
</dbReference>
<dbReference type="InterPro" id="IPR001930">
    <property type="entry name" value="Peptidase_M1"/>
</dbReference>
<evidence type="ECO:0000256" key="8">
    <source>
        <dbReference type="ARBA" id="ARBA00022723"/>
    </source>
</evidence>
<accession>M1P987</accession>
<evidence type="ECO:0000313" key="18">
    <source>
        <dbReference type="Proteomes" id="UP000011723"/>
    </source>
</evidence>
<dbReference type="GO" id="GO:0005615">
    <property type="term" value="C:extracellular space"/>
    <property type="evidence" value="ECO:0007669"/>
    <property type="project" value="TreeGrafter"/>
</dbReference>
<dbReference type="FunFam" id="1.10.390.10:FF:000004">
    <property type="entry name" value="Aminopeptidase N"/>
    <property type="match status" value="1"/>
</dbReference>
<gene>
    <name evidence="17" type="ORF">A605_11230</name>
</gene>
<dbReference type="PATRIC" id="fig|1121362.3.peg.2277"/>
<protein>
    <recommendedName>
        <fullName evidence="5">Aminopeptidase N</fullName>
        <ecNumber evidence="4">3.4.11.2</ecNumber>
    </recommendedName>
    <alternativeName>
        <fullName evidence="12">Alanine aminopeptidase</fullName>
    </alternativeName>
    <alternativeName>
        <fullName evidence="13">Lysyl aminopeptidase</fullName>
    </alternativeName>
</protein>
<evidence type="ECO:0000313" key="17">
    <source>
        <dbReference type="EMBL" id="AGF73246.1"/>
    </source>
</evidence>
<dbReference type="Pfam" id="PF17900">
    <property type="entry name" value="Peptidase_M1_N"/>
    <property type="match status" value="1"/>
</dbReference>
<evidence type="ECO:0000256" key="13">
    <source>
        <dbReference type="ARBA" id="ARBA00031533"/>
    </source>
</evidence>
<dbReference type="OrthoDB" id="100605at2"/>
<dbReference type="InterPro" id="IPR045357">
    <property type="entry name" value="Aminopeptidase_N-like_N"/>
</dbReference>
<feature type="domain" description="ERAP1-like C-terminal" evidence="15">
    <location>
        <begin position="548"/>
        <end position="855"/>
    </location>
</feature>
<dbReference type="GO" id="GO:0070006">
    <property type="term" value="F:metalloaminopeptidase activity"/>
    <property type="evidence" value="ECO:0007669"/>
    <property type="project" value="TreeGrafter"/>
</dbReference>
<proteinExistence type="inferred from homology"/>
<evidence type="ECO:0000259" key="15">
    <source>
        <dbReference type="Pfam" id="PF11838"/>
    </source>
</evidence>
<dbReference type="Pfam" id="PF01433">
    <property type="entry name" value="Peptidase_M1"/>
    <property type="match status" value="1"/>
</dbReference>
<comment type="similarity">
    <text evidence="3">Belongs to the peptidase M1 family.</text>
</comment>
<keyword evidence="9" id="KW-0378">Hydrolase</keyword>